<sequence>MASLNHHIYLLTLPLLLASISLLLTPVTCDEKECLLKGINNFRQSQNVSTLTRNQKASCFAKHIAKQLEGQPCSHVTDPNTVPGVPEILRKCKVKINYTTDGLMLSVCVAKRVPNLVLNNFTKTFYTAYLKSSNFTGAGIGTEDDWTVIVLSTSTQAGSFSSFACRVSWSFYYLILVMVLFLF</sequence>
<dbReference type="PANTHER" id="PTHR33976:SF2">
    <property type="entry name" value="GLYCOPROTEIN MEMBRANE GPI-ANCHORED"/>
    <property type="match status" value="1"/>
</dbReference>
<keyword evidence="4" id="KW-1185">Reference proteome</keyword>
<dbReference type="InterPro" id="IPR059083">
    <property type="entry name" value="At5g19230_dom"/>
</dbReference>
<accession>A0AAD8HQK4</accession>
<dbReference type="Pfam" id="PF25884">
    <property type="entry name" value="At5g19230"/>
    <property type="match status" value="1"/>
</dbReference>
<protein>
    <recommendedName>
        <fullName evidence="2">Uncharacterized GPI-anchored protein At5g19230-like domain-containing protein</fullName>
    </recommendedName>
</protein>
<evidence type="ECO:0000313" key="3">
    <source>
        <dbReference type="EMBL" id="KAK1370633.1"/>
    </source>
</evidence>
<dbReference type="PANTHER" id="PTHR33976">
    <property type="entry name" value="OS07G0645000 PROTEIN"/>
    <property type="match status" value="1"/>
</dbReference>
<proteinExistence type="predicted"/>
<dbReference type="InterPro" id="IPR045285">
    <property type="entry name" value="At5g19230-like"/>
</dbReference>
<keyword evidence="1" id="KW-0732">Signal</keyword>
<organism evidence="3 4">
    <name type="scientific">Heracleum sosnowskyi</name>
    <dbReference type="NCBI Taxonomy" id="360622"/>
    <lineage>
        <taxon>Eukaryota</taxon>
        <taxon>Viridiplantae</taxon>
        <taxon>Streptophyta</taxon>
        <taxon>Embryophyta</taxon>
        <taxon>Tracheophyta</taxon>
        <taxon>Spermatophyta</taxon>
        <taxon>Magnoliopsida</taxon>
        <taxon>eudicotyledons</taxon>
        <taxon>Gunneridae</taxon>
        <taxon>Pentapetalae</taxon>
        <taxon>asterids</taxon>
        <taxon>campanulids</taxon>
        <taxon>Apiales</taxon>
        <taxon>Apiaceae</taxon>
        <taxon>Apioideae</taxon>
        <taxon>apioid superclade</taxon>
        <taxon>Tordylieae</taxon>
        <taxon>Tordyliinae</taxon>
        <taxon>Heracleum</taxon>
    </lineage>
</organism>
<dbReference type="EMBL" id="JAUIZM010000008">
    <property type="protein sequence ID" value="KAK1370633.1"/>
    <property type="molecule type" value="Genomic_DNA"/>
</dbReference>
<reference evidence="3" key="1">
    <citation type="submission" date="2023-02" db="EMBL/GenBank/DDBJ databases">
        <title>Genome of toxic invasive species Heracleum sosnowskyi carries increased number of genes despite the absence of recent whole-genome duplications.</title>
        <authorList>
            <person name="Schelkunov M."/>
            <person name="Shtratnikova V."/>
            <person name="Makarenko M."/>
            <person name="Klepikova A."/>
            <person name="Omelchenko D."/>
            <person name="Novikova G."/>
            <person name="Obukhova E."/>
            <person name="Bogdanov V."/>
            <person name="Penin A."/>
            <person name="Logacheva M."/>
        </authorList>
    </citation>
    <scope>NUCLEOTIDE SEQUENCE</scope>
    <source>
        <strain evidence="3">Hsosn_3</strain>
        <tissue evidence="3">Leaf</tissue>
    </source>
</reference>
<evidence type="ECO:0000259" key="2">
    <source>
        <dbReference type="Pfam" id="PF25884"/>
    </source>
</evidence>
<name>A0AAD8HQK4_9APIA</name>
<evidence type="ECO:0000256" key="1">
    <source>
        <dbReference type="SAM" id="SignalP"/>
    </source>
</evidence>
<reference evidence="3" key="2">
    <citation type="submission" date="2023-05" db="EMBL/GenBank/DDBJ databases">
        <authorList>
            <person name="Schelkunov M.I."/>
        </authorList>
    </citation>
    <scope>NUCLEOTIDE SEQUENCE</scope>
    <source>
        <strain evidence="3">Hsosn_3</strain>
        <tissue evidence="3">Leaf</tissue>
    </source>
</reference>
<gene>
    <name evidence="3" type="ORF">POM88_036725</name>
</gene>
<feature type="domain" description="Uncharacterized GPI-anchored protein At5g19230-like" evidence="2">
    <location>
        <begin position="33"/>
        <end position="151"/>
    </location>
</feature>
<dbReference type="AlphaFoldDB" id="A0AAD8HQK4"/>
<comment type="caution">
    <text evidence="3">The sequence shown here is derived from an EMBL/GenBank/DDBJ whole genome shotgun (WGS) entry which is preliminary data.</text>
</comment>
<evidence type="ECO:0000313" key="4">
    <source>
        <dbReference type="Proteomes" id="UP001237642"/>
    </source>
</evidence>
<feature type="chain" id="PRO_5042109641" description="Uncharacterized GPI-anchored protein At5g19230-like domain-containing protein" evidence="1">
    <location>
        <begin position="30"/>
        <end position="183"/>
    </location>
</feature>
<dbReference type="Proteomes" id="UP001237642">
    <property type="component" value="Unassembled WGS sequence"/>
</dbReference>
<feature type="signal peptide" evidence="1">
    <location>
        <begin position="1"/>
        <end position="29"/>
    </location>
</feature>